<dbReference type="EMBL" id="BAABJX010000071">
    <property type="protein sequence ID" value="GAA4852305.1"/>
    <property type="molecule type" value="Genomic_DNA"/>
</dbReference>
<evidence type="ECO:0000256" key="2">
    <source>
        <dbReference type="RuleBase" id="RU004429"/>
    </source>
</evidence>
<feature type="transmembrane region" description="Helical" evidence="2">
    <location>
        <begin position="95"/>
        <end position="113"/>
    </location>
</feature>
<comment type="caution">
    <text evidence="3">The sequence shown here is derived from an EMBL/GenBank/DDBJ whole genome shotgun (WGS) entry which is preliminary data.</text>
</comment>
<protein>
    <recommendedName>
        <fullName evidence="2">NADH-quinone oxidoreductase subunit J</fullName>
        <ecNumber evidence="2">7.1.1.-</ecNumber>
    </recommendedName>
</protein>
<keyword evidence="2" id="KW-1133">Transmembrane helix</keyword>
<dbReference type="Pfam" id="PF00499">
    <property type="entry name" value="Oxidored_q3"/>
    <property type="match status" value="1"/>
</dbReference>
<keyword evidence="2" id="KW-1003">Cell membrane</keyword>
<feature type="transmembrane region" description="Helical" evidence="2">
    <location>
        <begin position="6"/>
        <end position="26"/>
    </location>
</feature>
<comment type="catalytic activity">
    <reaction evidence="2">
        <text>a quinone + NADH + 5 H(+)(in) = a quinol + NAD(+) + 4 H(+)(out)</text>
        <dbReference type="Rhea" id="RHEA:57888"/>
        <dbReference type="ChEBI" id="CHEBI:15378"/>
        <dbReference type="ChEBI" id="CHEBI:24646"/>
        <dbReference type="ChEBI" id="CHEBI:57540"/>
        <dbReference type="ChEBI" id="CHEBI:57945"/>
        <dbReference type="ChEBI" id="CHEBI:132124"/>
    </reaction>
</comment>
<keyword evidence="2" id="KW-0874">Quinone</keyword>
<dbReference type="RefSeq" id="WP_345375297.1">
    <property type="nucleotide sequence ID" value="NZ_BAABJX010000071.1"/>
</dbReference>
<name>A0ABP9DLU0_9BACT</name>
<keyword evidence="2" id="KW-0472">Membrane</keyword>
<keyword evidence="2" id="KW-0812">Transmembrane</keyword>
<accession>A0ABP9DLU0</accession>
<comment type="similarity">
    <text evidence="1 2">Belongs to the complex I subunit 6 family.</text>
</comment>
<gene>
    <name evidence="3" type="ORF">GCM10023331_41000</name>
</gene>
<evidence type="ECO:0000313" key="4">
    <source>
        <dbReference type="Proteomes" id="UP001500298"/>
    </source>
</evidence>
<proteinExistence type="inferred from homology"/>
<feature type="transmembrane region" description="Helical" evidence="2">
    <location>
        <begin position="57"/>
        <end position="74"/>
    </location>
</feature>
<organism evidence="3 4">
    <name type="scientific">Algivirga pacifica</name>
    <dbReference type="NCBI Taxonomy" id="1162670"/>
    <lineage>
        <taxon>Bacteria</taxon>
        <taxon>Pseudomonadati</taxon>
        <taxon>Bacteroidota</taxon>
        <taxon>Cytophagia</taxon>
        <taxon>Cytophagales</taxon>
        <taxon>Flammeovirgaceae</taxon>
        <taxon>Algivirga</taxon>
    </lineage>
</organism>
<dbReference type="Gene3D" id="1.20.120.1200">
    <property type="entry name" value="NADH-ubiquinone/plastoquinone oxidoreductase chain 6, subunit NuoJ"/>
    <property type="match status" value="1"/>
</dbReference>
<dbReference type="Proteomes" id="UP001500298">
    <property type="component" value="Unassembled WGS sequence"/>
</dbReference>
<feature type="transmembrane region" description="Helical" evidence="2">
    <location>
        <begin position="33"/>
        <end position="51"/>
    </location>
</feature>
<dbReference type="InterPro" id="IPR042106">
    <property type="entry name" value="Nuo/plastoQ_OxRdtase_6_NuoJ"/>
</dbReference>
<sequence>MEQYIIQGAFFVFAALTLLPALGILFSRNVLNSALLLLVSLIGVAGIFVLAYADFLAITQIMVYIGGVLILLLYGVMFTKKRDASGLLTSHTNKLAGVVTVGALASVFLHLLLNGNQELLSVIITDNPAESSIPIIGTAIMTNYVLAFEVIAVLLLVALIGAAYISGRDVLDTPQK</sequence>
<comment type="subcellular location">
    <subcellularLocation>
        <location evidence="2">Cell membrane</location>
        <topology evidence="2">Multi-pass membrane protein</topology>
    </subcellularLocation>
</comment>
<comment type="function">
    <text evidence="2">NDH-1 shuttles electrons from NADH, via FMN and iron-sulfur (Fe-S) centers, to quinones in the respiratory chain. Couples the redox reaction to proton translocation (for every two electrons transferred, four hydrogen ions are translocated across the cytoplasmic membrane), and thus conserves the redox energy in a proton gradient.</text>
</comment>
<dbReference type="InterPro" id="IPR001457">
    <property type="entry name" value="NADH_UbQ/plastoQ_OxRdtase_su6"/>
</dbReference>
<dbReference type="PANTHER" id="PTHR33269:SF17">
    <property type="entry name" value="NADH-UBIQUINONE OXIDOREDUCTASE CHAIN 6"/>
    <property type="match status" value="1"/>
</dbReference>
<dbReference type="EC" id="7.1.1.-" evidence="2"/>
<feature type="transmembrane region" description="Helical" evidence="2">
    <location>
        <begin position="133"/>
        <end position="166"/>
    </location>
</feature>
<evidence type="ECO:0000256" key="1">
    <source>
        <dbReference type="ARBA" id="ARBA00005698"/>
    </source>
</evidence>
<keyword evidence="4" id="KW-1185">Reference proteome</keyword>
<reference evidence="4" key="1">
    <citation type="journal article" date="2019" name="Int. J. Syst. Evol. Microbiol.">
        <title>The Global Catalogue of Microorganisms (GCM) 10K type strain sequencing project: providing services to taxonomists for standard genome sequencing and annotation.</title>
        <authorList>
            <consortium name="The Broad Institute Genomics Platform"/>
            <consortium name="The Broad Institute Genome Sequencing Center for Infectious Disease"/>
            <person name="Wu L."/>
            <person name="Ma J."/>
        </authorList>
    </citation>
    <scope>NUCLEOTIDE SEQUENCE [LARGE SCALE GENOMIC DNA]</scope>
    <source>
        <strain evidence="4">JCM 18326</strain>
    </source>
</reference>
<evidence type="ECO:0000313" key="3">
    <source>
        <dbReference type="EMBL" id="GAA4852305.1"/>
    </source>
</evidence>
<dbReference type="PANTHER" id="PTHR33269">
    <property type="entry name" value="NADH-UBIQUINONE OXIDOREDUCTASE CHAIN 6"/>
    <property type="match status" value="1"/>
</dbReference>
<keyword evidence="2" id="KW-0520">NAD</keyword>